<comment type="similarity">
    <text evidence="1">Belongs to the short-chain dehydrogenases/reductases (SDR) family.</text>
</comment>
<dbReference type="PROSITE" id="PS00061">
    <property type="entry name" value="ADH_SHORT"/>
    <property type="match status" value="1"/>
</dbReference>
<evidence type="ECO:0000256" key="1">
    <source>
        <dbReference type="ARBA" id="ARBA00006484"/>
    </source>
</evidence>
<evidence type="ECO:0008006" key="6">
    <source>
        <dbReference type="Google" id="ProtNLM"/>
    </source>
</evidence>
<dbReference type="InterPro" id="IPR036291">
    <property type="entry name" value="NAD(P)-bd_dom_sf"/>
</dbReference>
<dbReference type="InterPro" id="IPR051468">
    <property type="entry name" value="Fungal_SecMetab_SDRs"/>
</dbReference>
<reference evidence="4 5" key="1">
    <citation type="journal article" date="2019" name="New Phytol.">
        <title>Comparative genomics reveals unique wood-decay strategies and fruiting body development in the Schizophyllaceae.</title>
        <authorList>
            <person name="Almasi E."/>
            <person name="Sahu N."/>
            <person name="Krizsan K."/>
            <person name="Balint B."/>
            <person name="Kovacs G.M."/>
            <person name="Kiss B."/>
            <person name="Cseklye J."/>
            <person name="Drula E."/>
            <person name="Henrissat B."/>
            <person name="Nagy I."/>
            <person name="Chovatia M."/>
            <person name="Adam C."/>
            <person name="LaButti K."/>
            <person name="Lipzen A."/>
            <person name="Riley R."/>
            <person name="Grigoriev I.V."/>
            <person name="Nagy L.G."/>
        </authorList>
    </citation>
    <scope>NUCLEOTIDE SEQUENCE [LARGE SCALE GENOMIC DNA]</scope>
    <source>
        <strain evidence="4 5">NL-1724</strain>
    </source>
</reference>
<proteinExistence type="inferred from homology"/>
<dbReference type="InterPro" id="IPR020904">
    <property type="entry name" value="Sc_DH/Rdtase_CS"/>
</dbReference>
<protein>
    <recommendedName>
        <fullName evidence="6">NAD(P)-binding protein</fullName>
    </recommendedName>
</protein>
<accession>A0A550CDG3</accession>
<dbReference type="GO" id="GO:0005737">
    <property type="term" value="C:cytoplasm"/>
    <property type="evidence" value="ECO:0007669"/>
    <property type="project" value="TreeGrafter"/>
</dbReference>
<dbReference type="Pfam" id="PF00106">
    <property type="entry name" value="adh_short"/>
    <property type="match status" value="1"/>
</dbReference>
<dbReference type="OrthoDB" id="9876299at2759"/>
<dbReference type="EMBL" id="VDMD01000011">
    <property type="protein sequence ID" value="TRM62850.1"/>
    <property type="molecule type" value="Genomic_DNA"/>
</dbReference>
<dbReference type="Proteomes" id="UP000320762">
    <property type="component" value="Unassembled WGS sequence"/>
</dbReference>
<keyword evidence="2" id="KW-0521">NADP</keyword>
<dbReference type="PANTHER" id="PTHR43544">
    <property type="entry name" value="SHORT-CHAIN DEHYDROGENASE/REDUCTASE"/>
    <property type="match status" value="1"/>
</dbReference>
<comment type="caution">
    <text evidence="4">The sequence shown here is derived from an EMBL/GenBank/DDBJ whole genome shotgun (WGS) entry which is preliminary data.</text>
</comment>
<keyword evidence="3" id="KW-0560">Oxidoreductase</keyword>
<dbReference type="SUPFAM" id="SSF51735">
    <property type="entry name" value="NAD(P)-binding Rossmann-fold domains"/>
    <property type="match status" value="1"/>
</dbReference>
<keyword evidence="5" id="KW-1185">Reference proteome</keyword>
<name>A0A550CDG3_9AGAR</name>
<evidence type="ECO:0000256" key="2">
    <source>
        <dbReference type="ARBA" id="ARBA00022857"/>
    </source>
</evidence>
<dbReference type="CDD" id="cd05325">
    <property type="entry name" value="carb_red_sniffer_like_SDR_c"/>
    <property type="match status" value="1"/>
</dbReference>
<dbReference type="GO" id="GO:0016491">
    <property type="term" value="F:oxidoreductase activity"/>
    <property type="evidence" value="ECO:0007669"/>
    <property type="project" value="UniProtKB-KW"/>
</dbReference>
<evidence type="ECO:0000256" key="3">
    <source>
        <dbReference type="ARBA" id="ARBA00023002"/>
    </source>
</evidence>
<dbReference type="PRINTS" id="PR00081">
    <property type="entry name" value="GDHRDH"/>
</dbReference>
<evidence type="ECO:0000313" key="4">
    <source>
        <dbReference type="EMBL" id="TRM62850.1"/>
    </source>
</evidence>
<dbReference type="InterPro" id="IPR002347">
    <property type="entry name" value="SDR_fam"/>
</dbReference>
<gene>
    <name evidence="4" type="ORF">BD626DRAFT_496689</name>
</gene>
<evidence type="ECO:0000313" key="5">
    <source>
        <dbReference type="Proteomes" id="UP000320762"/>
    </source>
</evidence>
<dbReference type="Gene3D" id="3.40.50.720">
    <property type="entry name" value="NAD(P)-binding Rossmann-like Domain"/>
    <property type="match status" value="1"/>
</dbReference>
<dbReference type="PANTHER" id="PTHR43544:SF7">
    <property type="entry name" value="NADB-LER2"/>
    <property type="match status" value="1"/>
</dbReference>
<organism evidence="4 5">
    <name type="scientific">Schizophyllum amplum</name>
    <dbReference type="NCBI Taxonomy" id="97359"/>
    <lineage>
        <taxon>Eukaryota</taxon>
        <taxon>Fungi</taxon>
        <taxon>Dikarya</taxon>
        <taxon>Basidiomycota</taxon>
        <taxon>Agaricomycotina</taxon>
        <taxon>Agaricomycetes</taxon>
        <taxon>Agaricomycetidae</taxon>
        <taxon>Agaricales</taxon>
        <taxon>Schizophyllaceae</taxon>
        <taxon>Schizophyllum</taxon>
    </lineage>
</organism>
<sequence length="252" mass="26893">MSSSSTVYLVTGAARGIGLGIVSQLAARPDTVVFAGVRDVSRAGGLDALVSAYPGRVHILKVVSADRQNNDEAVQEIKKLAGRLDVVIANAGVDVPKTSMDTSAEDMTHHFNVNTNGPLVLFQATHELLRASKSPKFVAISSVMGSVTIAPEFPTIQMAYGMSKAALNWVVRKLHQDNPDMTIFPINPGGVDTPGFADLMSQDPILSKIIEQTPLISVEESVRGILEQVDAATRETHGGKFVDYTGLGKLPW</sequence>
<dbReference type="AlphaFoldDB" id="A0A550CDG3"/>